<feature type="region of interest" description="Disordered" evidence="1">
    <location>
        <begin position="63"/>
        <end position="82"/>
    </location>
</feature>
<proteinExistence type="predicted"/>
<dbReference type="Proteomes" id="UP000324222">
    <property type="component" value="Unassembled WGS sequence"/>
</dbReference>
<feature type="compositionally biased region" description="Pro residues" evidence="1">
    <location>
        <begin position="25"/>
        <end position="40"/>
    </location>
</feature>
<evidence type="ECO:0000256" key="1">
    <source>
        <dbReference type="SAM" id="MobiDB-lite"/>
    </source>
</evidence>
<protein>
    <submittedName>
        <fullName evidence="2">Uncharacterized protein</fullName>
    </submittedName>
</protein>
<sequence>MLRYAILCKSKTAALSSPLGSDAPVPTPTHPTHAPKPTPNQPLLQDPRVVGYVLSLVVKGRGSLNSLSPRRHPDACNATQGGQTFSKIPSKLLTFPEFLPSLMELHPHLSPTF</sequence>
<feature type="region of interest" description="Disordered" evidence="1">
    <location>
        <begin position="15"/>
        <end position="45"/>
    </location>
</feature>
<name>A0A5B7IX16_PORTR</name>
<reference evidence="2 3" key="1">
    <citation type="submission" date="2019-05" db="EMBL/GenBank/DDBJ databases">
        <title>Another draft genome of Portunus trituberculatus and its Hox gene families provides insights of decapod evolution.</title>
        <authorList>
            <person name="Jeong J.-H."/>
            <person name="Song I."/>
            <person name="Kim S."/>
            <person name="Choi T."/>
            <person name="Kim D."/>
            <person name="Ryu S."/>
            <person name="Kim W."/>
        </authorList>
    </citation>
    <scope>NUCLEOTIDE SEQUENCE [LARGE SCALE GENOMIC DNA]</scope>
    <source>
        <tissue evidence="2">Muscle</tissue>
    </source>
</reference>
<accession>A0A5B7IX16</accession>
<gene>
    <name evidence="2" type="ORF">E2C01_081605</name>
</gene>
<evidence type="ECO:0000313" key="3">
    <source>
        <dbReference type="Proteomes" id="UP000324222"/>
    </source>
</evidence>
<dbReference type="AlphaFoldDB" id="A0A5B7IX16"/>
<comment type="caution">
    <text evidence="2">The sequence shown here is derived from an EMBL/GenBank/DDBJ whole genome shotgun (WGS) entry which is preliminary data.</text>
</comment>
<dbReference type="EMBL" id="VSRR010072460">
    <property type="protein sequence ID" value="MPC86769.1"/>
    <property type="molecule type" value="Genomic_DNA"/>
</dbReference>
<organism evidence="2 3">
    <name type="scientific">Portunus trituberculatus</name>
    <name type="common">Swimming crab</name>
    <name type="synonym">Neptunus trituberculatus</name>
    <dbReference type="NCBI Taxonomy" id="210409"/>
    <lineage>
        <taxon>Eukaryota</taxon>
        <taxon>Metazoa</taxon>
        <taxon>Ecdysozoa</taxon>
        <taxon>Arthropoda</taxon>
        <taxon>Crustacea</taxon>
        <taxon>Multicrustacea</taxon>
        <taxon>Malacostraca</taxon>
        <taxon>Eumalacostraca</taxon>
        <taxon>Eucarida</taxon>
        <taxon>Decapoda</taxon>
        <taxon>Pleocyemata</taxon>
        <taxon>Brachyura</taxon>
        <taxon>Eubrachyura</taxon>
        <taxon>Portunoidea</taxon>
        <taxon>Portunidae</taxon>
        <taxon>Portuninae</taxon>
        <taxon>Portunus</taxon>
    </lineage>
</organism>
<evidence type="ECO:0000313" key="2">
    <source>
        <dbReference type="EMBL" id="MPC86769.1"/>
    </source>
</evidence>
<keyword evidence="3" id="KW-1185">Reference proteome</keyword>